<gene>
    <name evidence="1" type="ordered locus">SGRA_3305</name>
</gene>
<dbReference type="EMBL" id="CP002831">
    <property type="protein sequence ID" value="AFC26032.1"/>
    <property type="molecule type" value="Genomic_DNA"/>
</dbReference>
<reference evidence="1 2" key="1">
    <citation type="journal article" date="2012" name="Stand. Genomic Sci.">
        <title>Complete genome sequencing and analysis of Saprospira grandis str. Lewin, a predatory marine bacterium.</title>
        <authorList>
            <person name="Saw J.H."/>
            <person name="Yuryev A."/>
            <person name="Kanbe M."/>
            <person name="Hou S."/>
            <person name="Young A.G."/>
            <person name="Aizawa S."/>
            <person name="Alam M."/>
        </authorList>
    </citation>
    <scope>NUCLEOTIDE SEQUENCE [LARGE SCALE GENOMIC DNA]</scope>
    <source>
        <strain evidence="1 2">Lewin</strain>
    </source>
</reference>
<sequence>MDRLFLFCIGGTGSRVLRSLVHLLAAGVELPVRELIPIIIDPDKENGNVEQSIKLLNAYQEIRDKAHSAGSSFFKTSIRRLSEVVDGDIAGLSNEFRAGAQTGERQTFKDFLEFDSMDAATRSLLQLLYSERNNLQSDLSIGFKGNPHMGTVVLNKFQESADFRAFVNMVSDNDRIFIVSSIFGGTGAAGFPLLVKNIRHPHSDYQSKQATLKQVPLGALSMLPYFGVESKPGSPIQNTFMGKTKAALSFYGDDLRGINSLYYLGDDKQKEVDNQPGGASQQNRAHFAELVAALAVIDFAKMPQDKLKTNAEGIALQPSFKEFGLLVDESNPDQLSLRNLAASSRQQIGPHLIKMYYALLFAKNQLAESLATKNHPFVKGSTGVPLSPSLINAPFFADRLNPYFTQFQDWLIELAQNSRAFAPFNLQTEALDAKVVGVEQLKKGFFRKTSNWDYAVFEGYLNDVESNMGGLSAEQKLLALLSQGTEELYKERIQTGLLG</sequence>
<dbReference type="AlphaFoldDB" id="H6L025"/>
<dbReference type="RefSeq" id="WP_015693627.1">
    <property type="nucleotide sequence ID" value="NC_016940.1"/>
</dbReference>
<dbReference type="SUPFAM" id="SSF52490">
    <property type="entry name" value="Tubulin nucleotide-binding domain-like"/>
    <property type="match status" value="1"/>
</dbReference>
<protein>
    <submittedName>
        <fullName evidence="1">Uncharacterized protein</fullName>
    </submittedName>
</protein>
<dbReference type="HOGENOM" id="CLU_043032_0_0_10"/>
<dbReference type="KEGG" id="sgn:SGRA_3305"/>
<name>H6L025_SAPGL</name>
<organism evidence="1 2">
    <name type="scientific">Saprospira grandis (strain Lewin)</name>
    <dbReference type="NCBI Taxonomy" id="984262"/>
    <lineage>
        <taxon>Bacteria</taxon>
        <taxon>Pseudomonadati</taxon>
        <taxon>Bacteroidota</taxon>
        <taxon>Saprospiria</taxon>
        <taxon>Saprospirales</taxon>
        <taxon>Saprospiraceae</taxon>
        <taxon>Saprospira</taxon>
    </lineage>
</organism>
<dbReference type="Proteomes" id="UP000007519">
    <property type="component" value="Chromosome"/>
</dbReference>
<dbReference type="STRING" id="984262.SGRA_3305"/>
<dbReference type="InterPro" id="IPR036525">
    <property type="entry name" value="Tubulin/FtsZ_GTPase_sf"/>
</dbReference>
<dbReference type="OrthoDB" id="844533at2"/>
<proteinExistence type="predicted"/>
<evidence type="ECO:0000313" key="2">
    <source>
        <dbReference type="Proteomes" id="UP000007519"/>
    </source>
</evidence>
<dbReference type="eggNOG" id="COG0206">
    <property type="taxonomic scope" value="Bacteria"/>
</dbReference>
<dbReference type="Gene3D" id="3.40.50.1440">
    <property type="entry name" value="Tubulin/FtsZ, GTPase domain"/>
    <property type="match status" value="1"/>
</dbReference>
<accession>H6L025</accession>
<keyword evidence="2" id="KW-1185">Reference proteome</keyword>
<evidence type="ECO:0000313" key="1">
    <source>
        <dbReference type="EMBL" id="AFC26032.1"/>
    </source>
</evidence>